<dbReference type="Proteomes" id="UP001371218">
    <property type="component" value="Unassembled WGS sequence"/>
</dbReference>
<reference evidence="2 3" key="1">
    <citation type="submission" date="2024-04" db="EMBL/GenBank/DDBJ databases">
        <title>Novel species of the genus Ideonella isolated from streams.</title>
        <authorList>
            <person name="Lu H."/>
        </authorList>
    </citation>
    <scope>NUCLEOTIDE SEQUENCE [LARGE SCALE GENOMIC DNA]</scope>
    <source>
        <strain evidence="2 3">DXS29W</strain>
    </source>
</reference>
<dbReference type="RefSeq" id="WP_341426270.1">
    <property type="nucleotide sequence ID" value="NZ_JBBUTG010000007.1"/>
</dbReference>
<comment type="caution">
    <text evidence="2">The sequence shown here is derived from an EMBL/GenBank/DDBJ whole genome shotgun (WGS) entry which is preliminary data.</text>
</comment>
<protein>
    <submittedName>
        <fullName evidence="2">GSCFA domain-containing protein</fullName>
        <ecNumber evidence="2">3.1.-.-</ecNumber>
    </submittedName>
</protein>
<dbReference type="GO" id="GO:0016787">
    <property type="term" value="F:hydrolase activity"/>
    <property type="evidence" value="ECO:0007669"/>
    <property type="project" value="UniProtKB-KW"/>
</dbReference>
<proteinExistence type="predicted"/>
<evidence type="ECO:0000313" key="2">
    <source>
        <dbReference type="EMBL" id="MEK8031872.1"/>
    </source>
</evidence>
<feature type="domain" description="GSCFA" evidence="1">
    <location>
        <begin position="61"/>
        <end position="298"/>
    </location>
</feature>
<dbReference type="Pfam" id="PF08885">
    <property type="entry name" value="GSCFA"/>
    <property type="match status" value="1"/>
</dbReference>
<evidence type="ECO:0000259" key="1">
    <source>
        <dbReference type="Pfam" id="PF08885"/>
    </source>
</evidence>
<accession>A0ABU9BPJ2</accession>
<dbReference type="EMBL" id="JBBUTG010000007">
    <property type="protein sequence ID" value="MEK8031872.1"/>
    <property type="molecule type" value="Genomic_DNA"/>
</dbReference>
<dbReference type="InterPro" id="IPR014982">
    <property type="entry name" value="GSCFA"/>
</dbReference>
<gene>
    <name evidence="2" type="ORF">AACH06_13675</name>
</gene>
<sequence>MKNILVEQDGQVRRTSATFYRGETTNFYPTDTSLEAPDAVVKYLTQGWMPPRPFVSKTTPIVAFGSCFATNISNYLHKRGFNVLTRREGSAYVTKMGDGIVNTFAILQQFEWAWLNKVPQGHFWHGYSAEEFGYDEAVRLETRRLFDTADVFIITLGLSEIWYDEPTGAVFWRAVPLDKFDESRHRFRVSTVEENKRNLHEIRRLIRQFRPDAHIVITISPIPLTATFRPVSCVSANAVSKSILRAAVDEVYRETRPTDTKLHYFPSYDMVMYGFDNQWRDDRRHVYPHVLTFNMQVFEAYFCRGKLRVADLAGAYANARKLDLVVAREGHQSSAKVIAANAAAESITPPKPRRLWRRVAGRVAREIKSAWASARK</sequence>
<evidence type="ECO:0000313" key="3">
    <source>
        <dbReference type="Proteomes" id="UP001371218"/>
    </source>
</evidence>
<name>A0ABU9BPJ2_9BURK</name>
<keyword evidence="3" id="KW-1185">Reference proteome</keyword>
<keyword evidence="2" id="KW-0378">Hydrolase</keyword>
<dbReference type="EC" id="3.1.-.-" evidence="2"/>
<organism evidence="2 3">
    <name type="scientific">Ideonella lacteola</name>
    <dbReference type="NCBI Taxonomy" id="2984193"/>
    <lineage>
        <taxon>Bacteria</taxon>
        <taxon>Pseudomonadati</taxon>
        <taxon>Pseudomonadota</taxon>
        <taxon>Betaproteobacteria</taxon>
        <taxon>Burkholderiales</taxon>
        <taxon>Sphaerotilaceae</taxon>
        <taxon>Ideonella</taxon>
    </lineage>
</organism>